<comment type="caution">
    <text evidence="1">The sequence shown here is derived from an EMBL/GenBank/DDBJ whole genome shotgun (WGS) entry which is preliminary data.</text>
</comment>
<reference evidence="1 2" key="1">
    <citation type="journal article" date="2016" name="Nat. Commun.">
        <title>Thousands of microbial genomes shed light on interconnected biogeochemical processes in an aquifer system.</title>
        <authorList>
            <person name="Anantharaman K."/>
            <person name="Brown C.T."/>
            <person name="Hug L.A."/>
            <person name="Sharon I."/>
            <person name="Castelle C.J."/>
            <person name="Probst A.J."/>
            <person name="Thomas B.C."/>
            <person name="Singh A."/>
            <person name="Wilkins M.J."/>
            <person name="Karaoz U."/>
            <person name="Brodie E.L."/>
            <person name="Williams K.H."/>
            <person name="Hubbard S.S."/>
            <person name="Banfield J.F."/>
        </authorList>
    </citation>
    <scope>NUCLEOTIDE SEQUENCE [LARGE SCALE GENOMIC DNA]</scope>
</reference>
<sequence>MEIKNENMQTMIRRFGYTPLGYTERGEMNCVRPISRDYPRFHLYIKQQGTKYTFSLHLDQKRPSYGGVTAHSGEYEGDVVEDEAGRIKEITKEYV</sequence>
<dbReference type="Proteomes" id="UP000176996">
    <property type="component" value="Unassembled WGS sequence"/>
</dbReference>
<accession>A0A1F6BUE3</accession>
<evidence type="ECO:0000313" key="1">
    <source>
        <dbReference type="EMBL" id="OGG40167.1"/>
    </source>
</evidence>
<evidence type="ECO:0000313" key="2">
    <source>
        <dbReference type="Proteomes" id="UP000176996"/>
    </source>
</evidence>
<proteinExistence type="predicted"/>
<gene>
    <name evidence="1" type="ORF">A3A21_00730</name>
</gene>
<organism evidence="1 2">
    <name type="scientific">Candidatus Jorgensenbacteria bacterium RIFCSPLOWO2_01_FULL_45_25b</name>
    <dbReference type="NCBI Taxonomy" id="1798471"/>
    <lineage>
        <taxon>Bacteria</taxon>
        <taxon>Candidatus Joergenseniibacteriota</taxon>
    </lineage>
</organism>
<dbReference type="STRING" id="1798471.A3A21_00730"/>
<dbReference type="EMBL" id="MFKK01000032">
    <property type="protein sequence ID" value="OGG40167.1"/>
    <property type="molecule type" value="Genomic_DNA"/>
</dbReference>
<protein>
    <submittedName>
        <fullName evidence="1">Uncharacterized protein</fullName>
    </submittedName>
</protein>
<name>A0A1F6BUE3_9BACT</name>
<dbReference type="AlphaFoldDB" id="A0A1F6BUE3"/>